<dbReference type="EMBL" id="KV921493">
    <property type="protein sequence ID" value="ORE14068.1"/>
    <property type="molecule type" value="Genomic_DNA"/>
</dbReference>
<protein>
    <recommendedName>
        <fullName evidence="4">Reverse transcriptase domain-containing protein</fullName>
    </recommendedName>
</protein>
<evidence type="ECO:0000313" key="2">
    <source>
        <dbReference type="EMBL" id="ORE14068.1"/>
    </source>
</evidence>
<dbReference type="Proteomes" id="UP000242381">
    <property type="component" value="Unassembled WGS sequence"/>
</dbReference>
<dbReference type="AlphaFoldDB" id="A0A1X0RQ93"/>
<evidence type="ECO:0008006" key="4">
    <source>
        <dbReference type="Google" id="ProtNLM"/>
    </source>
</evidence>
<name>A0A1X0RQ93_RHIZD</name>
<gene>
    <name evidence="2" type="ORF">BCV71DRAFT_57106</name>
</gene>
<reference evidence="2 3" key="1">
    <citation type="journal article" date="2016" name="Proc. Natl. Acad. Sci. U.S.A.">
        <title>Lipid metabolic changes in an early divergent fungus govern the establishment of a mutualistic symbiosis with endobacteria.</title>
        <authorList>
            <person name="Lastovetsky O.A."/>
            <person name="Gaspar M.L."/>
            <person name="Mondo S.J."/>
            <person name="LaButti K.M."/>
            <person name="Sandor L."/>
            <person name="Grigoriev I.V."/>
            <person name="Henry S.A."/>
            <person name="Pawlowska T.E."/>
        </authorList>
    </citation>
    <scope>NUCLEOTIDE SEQUENCE [LARGE SCALE GENOMIC DNA]</scope>
    <source>
        <strain evidence="2 3">ATCC 11559</strain>
    </source>
</reference>
<evidence type="ECO:0000313" key="3">
    <source>
        <dbReference type="Proteomes" id="UP000242381"/>
    </source>
</evidence>
<proteinExistence type="predicted"/>
<evidence type="ECO:0000256" key="1">
    <source>
        <dbReference type="SAM" id="MobiDB-lite"/>
    </source>
</evidence>
<dbReference type="OMA" id="GDYHINS"/>
<sequence length="83" mass="9578">MQNFREMHRNTPPGDRPPFGIAQEGFRKLQSTLYQSLCLSNICHSLRGDYHINSILAFLDIKSVYDTVDGNLIWYNHTSLHPS</sequence>
<accession>A0A1X0RQ93</accession>
<organism evidence="2 3">
    <name type="scientific">Rhizopus microsporus</name>
    <dbReference type="NCBI Taxonomy" id="58291"/>
    <lineage>
        <taxon>Eukaryota</taxon>
        <taxon>Fungi</taxon>
        <taxon>Fungi incertae sedis</taxon>
        <taxon>Mucoromycota</taxon>
        <taxon>Mucoromycotina</taxon>
        <taxon>Mucoromycetes</taxon>
        <taxon>Mucorales</taxon>
        <taxon>Mucorineae</taxon>
        <taxon>Rhizopodaceae</taxon>
        <taxon>Rhizopus</taxon>
    </lineage>
</organism>
<feature type="region of interest" description="Disordered" evidence="1">
    <location>
        <begin position="1"/>
        <end position="21"/>
    </location>
</feature>